<keyword evidence="4" id="KW-1185">Reference proteome</keyword>
<sequence>MYFSKTLAATALLSLLSLGSAAPAAAPEENTSSALTARAISGEFTWYHTGLGACGWTNSESEFVVALGHDRFDPETPNGNPNRNRLCGRRVRANYNGRTIEATVVDRCAHCQAGDLDLSPAAFRVFASQDAGRIRGTWDFI</sequence>
<dbReference type="InterPro" id="IPR036908">
    <property type="entry name" value="RlpA-like_sf"/>
</dbReference>
<name>A0AAE0HWH2_9PEZI</name>
<evidence type="ECO:0000313" key="3">
    <source>
        <dbReference type="EMBL" id="KAK3313221.1"/>
    </source>
</evidence>
<dbReference type="SUPFAM" id="SSF50685">
    <property type="entry name" value="Barwin-like endoglucanases"/>
    <property type="match status" value="1"/>
</dbReference>
<dbReference type="PANTHER" id="PTHR31836:SF28">
    <property type="entry name" value="SRCR DOMAIN-CONTAINING PROTEIN-RELATED"/>
    <property type="match status" value="1"/>
</dbReference>
<organism evidence="3 4">
    <name type="scientific">Apodospora peruviana</name>
    <dbReference type="NCBI Taxonomy" id="516989"/>
    <lineage>
        <taxon>Eukaryota</taxon>
        <taxon>Fungi</taxon>
        <taxon>Dikarya</taxon>
        <taxon>Ascomycota</taxon>
        <taxon>Pezizomycotina</taxon>
        <taxon>Sordariomycetes</taxon>
        <taxon>Sordariomycetidae</taxon>
        <taxon>Sordariales</taxon>
        <taxon>Lasiosphaeriaceae</taxon>
        <taxon>Apodospora</taxon>
    </lineage>
</organism>
<dbReference type="Gene3D" id="2.40.40.10">
    <property type="entry name" value="RlpA-like domain"/>
    <property type="match status" value="1"/>
</dbReference>
<evidence type="ECO:0000256" key="2">
    <source>
        <dbReference type="SAM" id="SignalP"/>
    </source>
</evidence>
<evidence type="ECO:0000313" key="4">
    <source>
        <dbReference type="Proteomes" id="UP001283341"/>
    </source>
</evidence>
<feature type="chain" id="PRO_5042079212" evidence="2">
    <location>
        <begin position="22"/>
        <end position="141"/>
    </location>
</feature>
<dbReference type="AlphaFoldDB" id="A0AAE0HWH2"/>
<comment type="caution">
    <text evidence="3">The sequence shown here is derived from an EMBL/GenBank/DDBJ whole genome shotgun (WGS) entry which is preliminary data.</text>
</comment>
<dbReference type="Proteomes" id="UP001283341">
    <property type="component" value="Unassembled WGS sequence"/>
</dbReference>
<accession>A0AAE0HWH2</accession>
<evidence type="ECO:0000256" key="1">
    <source>
        <dbReference type="ARBA" id="ARBA00022729"/>
    </source>
</evidence>
<dbReference type="PANTHER" id="PTHR31836">
    <property type="match status" value="1"/>
</dbReference>
<protein>
    <submittedName>
        <fullName evidence="3">RlpA-like double-psi beta-barrel-protein domain-containing protein-containing protein</fullName>
    </submittedName>
</protein>
<reference evidence="3" key="2">
    <citation type="submission" date="2023-06" db="EMBL/GenBank/DDBJ databases">
        <authorList>
            <consortium name="Lawrence Berkeley National Laboratory"/>
            <person name="Haridas S."/>
            <person name="Hensen N."/>
            <person name="Bonometti L."/>
            <person name="Westerberg I."/>
            <person name="Brannstrom I.O."/>
            <person name="Guillou S."/>
            <person name="Cros-Aarteil S."/>
            <person name="Calhoun S."/>
            <person name="Kuo A."/>
            <person name="Mondo S."/>
            <person name="Pangilinan J."/>
            <person name="Riley R."/>
            <person name="Labutti K."/>
            <person name="Andreopoulos B."/>
            <person name="Lipzen A."/>
            <person name="Chen C."/>
            <person name="Yanf M."/>
            <person name="Daum C."/>
            <person name="Ng V."/>
            <person name="Clum A."/>
            <person name="Steindorff A."/>
            <person name="Ohm R."/>
            <person name="Martin F."/>
            <person name="Silar P."/>
            <person name="Natvig D."/>
            <person name="Lalanne C."/>
            <person name="Gautier V."/>
            <person name="Ament-Velasquez S.L."/>
            <person name="Kruys A."/>
            <person name="Hutchinson M.I."/>
            <person name="Powell A.J."/>
            <person name="Barry K."/>
            <person name="Miller A.N."/>
            <person name="Grigoriev I.V."/>
            <person name="Debuchy R."/>
            <person name="Gladieux P."/>
            <person name="Thoren M.H."/>
            <person name="Johannesson H."/>
        </authorList>
    </citation>
    <scope>NUCLEOTIDE SEQUENCE</scope>
    <source>
        <strain evidence="3">CBS 118394</strain>
    </source>
</reference>
<dbReference type="CDD" id="cd22191">
    <property type="entry name" value="DPBB_RlpA_EXP_N-like"/>
    <property type="match status" value="1"/>
</dbReference>
<feature type="signal peptide" evidence="2">
    <location>
        <begin position="1"/>
        <end position="21"/>
    </location>
</feature>
<gene>
    <name evidence="3" type="ORF">B0H66DRAFT_485037</name>
</gene>
<reference evidence="3" key="1">
    <citation type="journal article" date="2023" name="Mol. Phylogenet. Evol.">
        <title>Genome-scale phylogeny and comparative genomics of the fungal order Sordariales.</title>
        <authorList>
            <person name="Hensen N."/>
            <person name="Bonometti L."/>
            <person name="Westerberg I."/>
            <person name="Brannstrom I.O."/>
            <person name="Guillou S."/>
            <person name="Cros-Aarteil S."/>
            <person name="Calhoun S."/>
            <person name="Haridas S."/>
            <person name="Kuo A."/>
            <person name="Mondo S."/>
            <person name="Pangilinan J."/>
            <person name="Riley R."/>
            <person name="LaButti K."/>
            <person name="Andreopoulos B."/>
            <person name="Lipzen A."/>
            <person name="Chen C."/>
            <person name="Yan M."/>
            <person name="Daum C."/>
            <person name="Ng V."/>
            <person name="Clum A."/>
            <person name="Steindorff A."/>
            <person name="Ohm R.A."/>
            <person name="Martin F."/>
            <person name="Silar P."/>
            <person name="Natvig D.O."/>
            <person name="Lalanne C."/>
            <person name="Gautier V."/>
            <person name="Ament-Velasquez S.L."/>
            <person name="Kruys A."/>
            <person name="Hutchinson M.I."/>
            <person name="Powell A.J."/>
            <person name="Barry K."/>
            <person name="Miller A.N."/>
            <person name="Grigoriev I.V."/>
            <person name="Debuchy R."/>
            <person name="Gladieux P."/>
            <person name="Hiltunen Thoren M."/>
            <person name="Johannesson H."/>
        </authorList>
    </citation>
    <scope>NUCLEOTIDE SEQUENCE</scope>
    <source>
        <strain evidence="3">CBS 118394</strain>
    </source>
</reference>
<proteinExistence type="predicted"/>
<dbReference type="EMBL" id="JAUEDM010000008">
    <property type="protein sequence ID" value="KAK3313221.1"/>
    <property type="molecule type" value="Genomic_DNA"/>
</dbReference>
<keyword evidence="1 2" id="KW-0732">Signal</keyword>
<dbReference type="InterPro" id="IPR051477">
    <property type="entry name" value="Expansin_CellWall"/>
</dbReference>